<dbReference type="Pfam" id="PF20773">
    <property type="entry name" value="InhA-like_MAM"/>
    <property type="match status" value="1"/>
</dbReference>
<dbReference type="NCBIfam" id="NF038128">
    <property type="entry name" value="choice_anch_J"/>
    <property type="match status" value="1"/>
</dbReference>
<keyword evidence="4 14" id="KW-0645">Protease</keyword>
<evidence type="ECO:0000256" key="2">
    <source>
        <dbReference type="ARBA" id="ARBA00004613"/>
    </source>
</evidence>
<dbReference type="PANTHER" id="PTHR13062:SF12">
    <property type="entry name" value="ALPHA-2-MACROGLOBULIN DOMAIN-CONTAINING PROTEIN"/>
    <property type="match status" value="1"/>
</dbReference>
<evidence type="ECO:0000256" key="3">
    <source>
        <dbReference type="ARBA" id="ARBA00022525"/>
    </source>
</evidence>
<dbReference type="PANTHER" id="PTHR13062">
    <property type="entry name" value="COLLAGENASE"/>
    <property type="match status" value="1"/>
</dbReference>
<comment type="subcellular location">
    <subcellularLocation>
        <location evidence="2">Secreted</location>
    </subcellularLocation>
</comment>
<dbReference type="Pfam" id="PF05547">
    <property type="entry name" value="Peptidase_M6"/>
    <property type="match status" value="1"/>
</dbReference>
<name>A0A1V3GD63_9BACL</name>
<dbReference type="SUPFAM" id="SSF55486">
    <property type="entry name" value="Metalloproteases ('zincins'), catalytic domain"/>
    <property type="match status" value="1"/>
</dbReference>
<feature type="signal peptide" evidence="11">
    <location>
        <begin position="1"/>
        <end position="26"/>
    </location>
</feature>
<dbReference type="NCBIfam" id="TIGR03296">
    <property type="entry name" value="M6dom_TIGR03296"/>
    <property type="match status" value="1"/>
</dbReference>
<dbReference type="GO" id="GO:0046872">
    <property type="term" value="F:metal ion binding"/>
    <property type="evidence" value="ECO:0007669"/>
    <property type="project" value="UniProtKB-KW"/>
</dbReference>
<evidence type="ECO:0000256" key="11">
    <source>
        <dbReference type="SAM" id="SignalP"/>
    </source>
</evidence>
<organism evidence="14 15">
    <name type="scientific">Fictibacillus arsenicus</name>
    <dbReference type="NCBI Taxonomy" id="255247"/>
    <lineage>
        <taxon>Bacteria</taxon>
        <taxon>Bacillati</taxon>
        <taxon>Bacillota</taxon>
        <taxon>Bacilli</taxon>
        <taxon>Bacillales</taxon>
        <taxon>Fictibacillaceae</taxon>
        <taxon>Fictibacillus</taxon>
    </lineage>
</organism>
<evidence type="ECO:0000256" key="7">
    <source>
        <dbReference type="ARBA" id="ARBA00022801"/>
    </source>
</evidence>
<dbReference type="GO" id="GO:0006508">
    <property type="term" value="P:proteolysis"/>
    <property type="evidence" value="ECO:0007669"/>
    <property type="project" value="UniProtKB-KW"/>
</dbReference>
<evidence type="ECO:0000256" key="6">
    <source>
        <dbReference type="ARBA" id="ARBA00022729"/>
    </source>
</evidence>
<evidence type="ECO:0000256" key="9">
    <source>
        <dbReference type="ARBA" id="ARBA00023049"/>
    </source>
</evidence>
<evidence type="ECO:0000256" key="10">
    <source>
        <dbReference type="SAM" id="MobiDB-lite"/>
    </source>
</evidence>
<evidence type="ECO:0000256" key="1">
    <source>
        <dbReference type="ARBA" id="ARBA00001947"/>
    </source>
</evidence>
<gene>
    <name evidence="14" type="ORF">UN64_06400</name>
</gene>
<keyword evidence="5" id="KW-0479">Metal-binding</keyword>
<dbReference type="InterPro" id="IPR012300">
    <property type="entry name" value="Pept_M6_InhA"/>
</dbReference>
<dbReference type="RefSeq" id="WP_077360787.1">
    <property type="nucleotide sequence ID" value="NZ_MQMF01000001.1"/>
</dbReference>
<feature type="domain" description="Peptidase M6-like" evidence="12">
    <location>
        <begin position="141"/>
        <end position="423"/>
    </location>
</feature>
<dbReference type="Gene3D" id="2.60.120.260">
    <property type="entry name" value="Galactose-binding domain-like"/>
    <property type="match status" value="1"/>
</dbReference>
<evidence type="ECO:0000313" key="14">
    <source>
        <dbReference type="EMBL" id="OOE14813.1"/>
    </source>
</evidence>
<dbReference type="Proteomes" id="UP000188597">
    <property type="component" value="Unassembled WGS sequence"/>
</dbReference>
<dbReference type="AlphaFoldDB" id="A0A1V3GD63"/>
<evidence type="ECO:0000313" key="15">
    <source>
        <dbReference type="Proteomes" id="UP000188597"/>
    </source>
</evidence>
<proteinExistence type="predicted"/>
<dbReference type="OrthoDB" id="275270at2"/>
<keyword evidence="9" id="KW-0482">Metalloprotease</keyword>
<dbReference type="PIRSF" id="PIRSF007519">
    <property type="entry name" value="Protease_InhA"/>
    <property type="match status" value="1"/>
</dbReference>
<sequence length="796" mass="86498">MKRVLTSFAAASVLAGTFLWTSPASVDPVAAKKHNEDVAPVDLGIVNQDRLIKSLTERGVIKAGLTPQQQEAELNKYLKKRAGGSSVHLHEKHDVDATAKYLKGQMKSSTDSGSTTTSPGKGGKKSSTATISSLDGVQAETYSGDVRKDQVLVLLIDYNDYKEGSITPSETDFHYPKYTQQHYRDMIFGDNGYTGPNGKNMVSMKQFYLQQSGGSYTIDGDVYGWYTAKNDAAWYGGNNASDNDSRPRNLVAEALAAAAANGVDLTLYDKEDIYDLDGDGNKREPDGLVDHLMVVHAGVGEEAGGGSLGGDAIWSHRWNLGGVYAIPGSTATVPYWGGAMGAYDYTIEPEDGATGVFAHEFGHDLNYPDEYDTVYSSPYGEPVSYWSIMSSGSWAGEIPGTEPTGFSPLAKEFYQSTIGGKWLQGKTLNTSSLGKNGVTVTLDQASTKGTNEDAVRINLPDQVNQITTPASGSYAYYGGRGDEIDHKMVTNIDLTGATSAKLDYDAWYKIESNWDYAMVQVSTDNGATWKSLSTPNTNSDLVVDGYPDIKDNLPGYTGSSNGWVHETLDLSQYAGQNIKLQFRYMTDWGTSLEGFFVDNVKVTKDGATVFEDGAEGTPKFALDHFEKHQGKESKSHYYLVEWRNHDGVDDGLAHLKRGNSIMSYDPGMVIWYVNSAYDNNWVGSHPGKGFVGVVDAHQNVHHWGGNAATGDLASTRYQIYDATFSKVKGAALDVDYGQGNHMYQAAKAPVSLFDDTANYWSPSSPYSGLKLPSYGLKIEVLEEAADRSTAKIKISK</sequence>
<dbReference type="EMBL" id="MQMF01000001">
    <property type="protein sequence ID" value="OOE14813.1"/>
    <property type="molecule type" value="Genomic_DNA"/>
</dbReference>
<accession>A0A1V3GD63</accession>
<feature type="compositionally biased region" description="Low complexity" evidence="10">
    <location>
        <begin position="107"/>
        <end position="129"/>
    </location>
</feature>
<evidence type="ECO:0000259" key="12">
    <source>
        <dbReference type="Pfam" id="PF05547"/>
    </source>
</evidence>
<dbReference type="GO" id="GO:0008237">
    <property type="term" value="F:metallopeptidase activity"/>
    <property type="evidence" value="ECO:0007669"/>
    <property type="project" value="UniProtKB-KW"/>
</dbReference>
<comment type="caution">
    <text evidence="14">The sequence shown here is derived from an EMBL/GenBank/DDBJ whole genome shotgun (WGS) entry which is preliminary data.</text>
</comment>
<dbReference type="GO" id="GO:0005576">
    <property type="term" value="C:extracellular region"/>
    <property type="evidence" value="ECO:0007669"/>
    <property type="project" value="UniProtKB-SubCell"/>
</dbReference>
<keyword evidence="6 11" id="KW-0732">Signal</keyword>
<keyword evidence="8" id="KW-0862">Zinc</keyword>
<feature type="region of interest" description="Disordered" evidence="10">
    <location>
        <begin position="103"/>
        <end position="129"/>
    </location>
</feature>
<evidence type="ECO:0000259" key="13">
    <source>
        <dbReference type="Pfam" id="PF20774"/>
    </source>
</evidence>
<reference evidence="14 15" key="1">
    <citation type="submission" date="2016-11" db="EMBL/GenBank/DDBJ databases">
        <authorList>
            <person name="Jaros S."/>
            <person name="Januszkiewicz K."/>
            <person name="Wedrychowicz H."/>
        </authorList>
    </citation>
    <scope>NUCLEOTIDE SEQUENCE [LARGE SCALE GENOMIC DNA]</scope>
    <source>
        <strain evidence="14 15">Con a/3</strain>
    </source>
</reference>
<feature type="chain" id="PRO_5010718661" evidence="11">
    <location>
        <begin position="27"/>
        <end position="796"/>
    </location>
</feature>
<dbReference type="InterPro" id="IPR008757">
    <property type="entry name" value="Peptidase_M6-like_domain"/>
</dbReference>
<protein>
    <submittedName>
        <fullName evidence="14">Protease</fullName>
    </submittedName>
</protein>
<keyword evidence="7" id="KW-0378">Hydrolase</keyword>
<evidence type="ECO:0000256" key="4">
    <source>
        <dbReference type="ARBA" id="ARBA00022670"/>
    </source>
</evidence>
<dbReference type="InterPro" id="IPR048665">
    <property type="entry name" value="InhA-like_VEG"/>
</dbReference>
<comment type="cofactor">
    <cofactor evidence="1">
        <name>Zn(2+)</name>
        <dbReference type="ChEBI" id="CHEBI:29105"/>
    </cofactor>
</comment>
<keyword evidence="3" id="KW-0964">Secreted</keyword>
<evidence type="ECO:0000256" key="5">
    <source>
        <dbReference type="ARBA" id="ARBA00022723"/>
    </source>
</evidence>
<dbReference type="Pfam" id="PF20774">
    <property type="entry name" value="InhA-like_VEG"/>
    <property type="match status" value="1"/>
</dbReference>
<evidence type="ECO:0000256" key="8">
    <source>
        <dbReference type="ARBA" id="ARBA00022833"/>
    </source>
</evidence>
<feature type="domain" description="Immune inhibitor A-like metallopeptidase VEG" evidence="13">
    <location>
        <begin position="633"/>
        <end position="792"/>
    </location>
</feature>